<dbReference type="PANTHER" id="PTHR23409">
    <property type="entry name" value="RIBONUCLEOSIDE-DIPHOSPHATE REDUCTASE SMALL CHAIN"/>
    <property type="match status" value="1"/>
</dbReference>
<dbReference type="GO" id="GO:0009263">
    <property type="term" value="P:deoxyribonucleotide biosynthetic process"/>
    <property type="evidence" value="ECO:0007669"/>
    <property type="project" value="InterPro"/>
</dbReference>
<name>A0AAX4MWV5_9CAUD</name>
<dbReference type="GO" id="GO:0004748">
    <property type="term" value="F:ribonucleoside-diphosphate reductase activity, thioredoxin disulfide as acceptor"/>
    <property type="evidence" value="ECO:0007669"/>
    <property type="project" value="UniProtKB-EC"/>
</dbReference>
<evidence type="ECO:0000313" key="2">
    <source>
        <dbReference type="EMBL" id="WYV99072.1"/>
    </source>
</evidence>
<dbReference type="SUPFAM" id="SSF47240">
    <property type="entry name" value="Ferritin-like"/>
    <property type="match status" value="1"/>
</dbReference>
<dbReference type="InterPro" id="IPR012348">
    <property type="entry name" value="RNR-like"/>
</dbReference>
<accession>A0AAX4MWV5</accession>
<dbReference type="EC" id="1.17.4.1" evidence="1"/>
<evidence type="ECO:0000313" key="3">
    <source>
        <dbReference type="Proteomes" id="UP001438490"/>
    </source>
</evidence>
<reference evidence="2 3" key="1">
    <citation type="submission" date="2024-03" db="EMBL/GenBank/DDBJ databases">
        <title>Isolation and characterization of a phage collection against Pseudomonas putida.</title>
        <authorList>
            <person name="Brauer A."/>
            <person name="Rosendahl S."/>
            <person name="Kangsep A."/>
            <person name="Rikberg R."/>
            <person name="Lewanczyk A.C."/>
            <person name="Horak R."/>
            <person name="Tamman H."/>
        </authorList>
    </citation>
    <scope>NUCLEOTIDE SEQUENCE [LARGE SCALE GENOMIC DNA]</scope>
</reference>
<protein>
    <recommendedName>
        <fullName evidence="1">ribonucleoside-diphosphate reductase</fullName>
        <ecNumber evidence="1">1.17.4.1</ecNumber>
    </recommendedName>
</protein>
<dbReference type="EMBL" id="PP496413">
    <property type="protein sequence ID" value="WYV99072.1"/>
    <property type="molecule type" value="Genomic_DNA"/>
</dbReference>
<proteinExistence type="predicted"/>
<sequence length="358" mass="41369">MTTETSGVTQAPLVRTPELDSTGVFDWNRKTKIQTPTLSYTRHYPSLVEFANTQLEEKLWFSTEMIVERDKMQLLYELTPAQLHAVKTVLQLFLRYELIVGEEFWNGMVIREFPRPEVKLVASVLGMMELAVHAEFYNQINQVLGMDKDEDYLAFTSDPILAERVEWLDKVLSGEDKVLATIVFSMTETALLFSSFAILKSFQSNGNNFIPVIARGANQSAVDEDLHGVVSAEIINLRYQELGRALKEDTHRVEQIYKAVQYAYEHECRIIDMAFIEDTLNGMTKEDFKAFVRYRLNLFLARIGLDPAFEDDETPIKDWFETNTYAYKMIDFFSAGVGMEYEMGWKEDMFSSAWEDED</sequence>
<dbReference type="Proteomes" id="UP001438490">
    <property type="component" value="Segment"/>
</dbReference>
<dbReference type="InterPro" id="IPR000358">
    <property type="entry name" value="RNR_small_fam"/>
</dbReference>
<dbReference type="Gene3D" id="1.10.620.20">
    <property type="entry name" value="Ribonucleotide Reductase, subunit A"/>
    <property type="match status" value="1"/>
</dbReference>
<keyword evidence="3" id="KW-1185">Reference proteome</keyword>
<organism evidence="2 3">
    <name type="scientific">Pseudomonas phage vB_PpuM-Amme-3</name>
    <dbReference type="NCBI Taxonomy" id="3132617"/>
    <lineage>
        <taxon>Viruses</taxon>
        <taxon>Duplodnaviria</taxon>
        <taxon>Heunggongvirae</taxon>
        <taxon>Uroviricota</taxon>
        <taxon>Caudoviricetes</taxon>
        <taxon>Vandenendeviridae</taxon>
        <taxon>Gorskivirinae</taxon>
        <taxon>Tartuvirus</taxon>
        <taxon>Tartuvirus amme3</taxon>
    </lineage>
</organism>
<gene>
    <name evidence="2" type="ORF">Amme3_00076</name>
</gene>
<dbReference type="PANTHER" id="PTHR23409:SF18">
    <property type="entry name" value="RIBONUCLEOSIDE-DIPHOSPHATE REDUCTASE SUBUNIT M2"/>
    <property type="match status" value="1"/>
</dbReference>
<dbReference type="InterPro" id="IPR009078">
    <property type="entry name" value="Ferritin-like_SF"/>
</dbReference>
<evidence type="ECO:0000256" key="1">
    <source>
        <dbReference type="ARBA" id="ARBA00012274"/>
    </source>
</evidence>
<dbReference type="Pfam" id="PF00268">
    <property type="entry name" value="Ribonuc_red_sm"/>
    <property type="match status" value="1"/>
</dbReference>